<dbReference type="AlphaFoldDB" id="A0A177KKE4"/>
<sequence length="160" mass="17923">MKKQSKSMIYLSVLLLAIMVFFMFLLNQFLTNDHAPAEDKQRVTTEPKTAVPKEEQKPASQTEKETDEKAKTNENQGGYVGDWFKQSGSSESEEIPVSSENEAPNQEETEKTNEETTDRGSNETTENTIENQSSKEVVEEQPVEAPLPPVKPEQPSVSSK</sequence>
<feature type="compositionally biased region" description="Basic and acidic residues" evidence="1">
    <location>
        <begin position="36"/>
        <end position="72"/>
    </location>
</feature>
<feature type="transmembrane region" description="Helical" evidence="2">
    <location>
        <begin position="7"/>
        <end position="26"/>
    </location>
</feature>
<dbReference type="OrthoDB" id="9989161at2"/>
<dbReference type="Proteomes" id="UP000077271">
    <property type="component" value="Unassembled WGS sequence"/>
</dbReference>
<feature type="region of interest" description="Disordered" evidence="1">
    <location>
        <begin position="36"/>
        <end position="160"/>
    </location>
</feature>
<evidence type="ECO:0000313" key="4">
    <source>
        <dbReference type="Proteomes" id="UP000077271"/>
    </source>
</evidence>
<dbReference type="EMBL" id="LQWZ01000035">
    <property type="protein sequence ID" value="OAH53852.1"/>
    <property type="molecule type" value="Genomic_DNA"/>
</dbReference>
<reference evidence="3 4" key="1">
    <citation type="submission" date="2016-01" db="EMBL/GenBank/DDBJ databases">
        <title>Investigation of taxonomic status of Bacillus aminovorans.</title>
        <authorList>
            <person name="Verma A."/>
            <person name="Pal Y."/>
            <person name="Krishnamurthi S."/>
        </authorList>
    </citation>
    <scope>NUCLEOTIDE SEQUENCE [LARGE SCALE GENOMIC DNA]</scope>
    <source>
        <strain evidence="3 4">DSM 4337</strain>
    </source>
</reference>
<proteinExistence type="predicted"/>
<organism evidence="3 4">
    <name type="scientific">Domibacillus aminovorans</name>
    <dbReference type="NCBI Taxonomy" id="29332"/>
    <lineage>
        <taxon>Bacteria</taxon>
        <taxon>Bacillati</taxon>
        <taxon>Bacillota</taxon>
        <taxon>Bacilli</taxon>
        <taxon>Bacillales</taxon>
        <taxon>Bacillaceae</taxon>
        <taxon>Domibacillus</taxon>
    </lineage>
</organism>
<comment type="caution">
    <text evidence="3">The sequence shown here is derived from an EMBL/GenBank/DDBJ whole genome shotgun (WGS) entry which is preliminary data.</text>
</comment>
<keyword evidence="2" id="KW-0472">Membrane</keyword>
<feature type="compositionally biased region" description="Polar residues" evidence="1">
    <location>
        <begin position="122"/>
        <end position="135"/>
    </location>
</feature>
<feature type="compositionally biased region" description="Low complexity" evidence="1">
    <location>
        <begin position="87"/>
        <end position="102"/>
    </location>
</feature>
<dbReference type="RefSeq" id="WP_063975354.1">
    <property type="nucleotide sequence ID" value="NZ_LQWZ01000035.1"/>
</dbReference>
<gene>
    <name evidence="3" type="ORF">AWH48_11310</name>
</gene>
<keyword evidence="2" id="KW-0812">Transmembrane</keyword>
<evidence type="ECO:0000313" key="3">
    <source>
        <dbReference type="EMBL" id="OAH53852.1"/>
    </source>
</evidence>
<keyword evidence="2" id="KW-1133">Transmembrane helix</keyword>
<evidence type="ECO:0000256" key="1">
    <source>
        <dbReference type="SAM" id="MobiDB-lite"/>
    </source>
</evidence>
<protein>
    <recommendedName>
        <fullName evidence="5">DUF1510 domain-containing protein</fullName>
    </recommendedName>
</protein>
<feature type="compositionally biased region" description="Basic and acidic residues" evidence="1">
    <location>
        <begin position="108"/>
        <end position="121"/>
    </location>
</feature>
<accession>A0A177KKE4</accession>
<name>A0A177KKE4_9BACI</name>
<evidence type="ECO:0008006" key="5">
    <source>
        <dbReference type="Google" id="ProtNLM"/>
    </source>
</evidence>
<evidence type="ECO:0000256" key="2">
    <source>
        <dbReference type="SAM" id="Phobius"/>
    </source>
</evidence>